<keyword evidence="3" id="KW-0547">Nucleotide-binding</keyword>
<reference evidence="7" key="1">
    <citation type="journal article" date="2019" name="Int. J. Syst. Evol. Microbiol.">
        <title>The Global Catalogue of Microorganisms (GCM) 10K type strain sequencing project: providing services to taxonomists for standard genome sequencing and annotation.</title>
        <authorList>
            <consortium name="The Broad Institute Genomics Platform"/>
            <consortium name="The Broad Institute Genome Sequencing Center for Infectious Disease"/>
            <person name="Wu L."/>
            <person name="Ma J."/>
        </authorList>
    </citation>
    <scope>NUCLEOTIDE SEQUENCE [LARGE SCALE GENOMIC DNA]</scope>
    <source>
        <strain evidence="7">CCM 8702</strain>
    </source>
</reference>
<dbReference type="PROSITE" id="PS50893">
    <property type="entry name" value="ABC_TRANSPORTER_2"/>
    <property type="match status" value="1"/>
</dbReference>
<evidence type="ECO:0000256" key="4">
    <source>
        <dbReference type="ARBA" id="ARBA00022840"/>
    </source>
</evidence>
<evidence type="ECO:0000259" key="5">
    <source>
        <dbReference type="PROSITE" id="PS50893"/>
    </source>
</evidence>
<keyword evidence="4 6" id="KW-0067">ATP-binding</keyword>
<evidence type="ECO:0000256" key="3">
    <source>
        <dbReference type="ARBA" id="ARBA00022741"/>
    </source>
</evidence>
<dbReference type="PANTHER" id="PTHR43335">
    <property type="entry name" value="ABC TRANSPORTER, ATP-BINDING PROTEIN"/>
    <property type="match status" value="1"/>
</dbReference>
<dbReference type="Pfam" id="PF00005">
    <property type="entry name" value="ABC_tran"/>
    <property type="match status" value="1"/>
</dbReference>
<dbReference type="InterPro" id="IPR003593">
    <property type="entry name" value="AAA+_ATPase"/>
</dbReference>
<dbReference type="InterPro" id="IPR017871">
    <property type="entry name" value="ABC_transporter-like_CS"/>
</dbReference>
<dbReference type="InterPro" id="IPR003439">
    <property type="entry name" value="ABC_transporter-like_ATP-bd"/>
</dbReference>
<keyword evidence="2" id="KW-0813">Transport</keyword>
<evidence type="ECO:0000256" key="1">
    <source>
        <dbReference type="ARBA" id="ARBA00005417"/>
    </source>
</evidence>
<dbReference type="GO" id="GO:0005524">
    <property type="term" value="F:ATP binding"/>
    <property type="evidence" value="ECO:0007669"/>
    <property type="project" value="UniProtKB-KW"/>
</dbReference>
<dbReference type="PROSITE" id="PS00211">
    <property type="entry name" value="ABC_TRANSPORTER_1"/>
    <property type="match status" value="1"/>
</dbReference>
<sequence length="325" mass="36263">MNLAQPNHPDSSQQERLEEPVLTLDQVTKRIGKKTIVDGLSFEVRRGEIVGLLGPNGAGKTTAIRMITGLITINEGDVRIAGHSIRNAFKQAIVHVGGIIENPEFYPYMSGFDNLKQAARMTDTVTDARIMEVIALLGLQEALHKKVKSYSLGMRQRLGIAQALLDRPKLLILDEPTNGLDPAGIREMRDYLKRISQSEGIAVLVSSHLLSEVEQMCTRVVVIQNGKWVTEHRIGDRKNATSMPELRLRVDRPSVAARVLKKLEHVQVTEVKEETSELACRVADADMPMLIDALREEKIAVYRITETKKSLEDEFLQWTGGNQIA</sequence>
<evidence type="ECO:0000313" key="7">
    <source>
        <dbReference type="Proteomes" id="UP000605427"/>
    </source>
</evidence>
<dbReference type="SUPFAM" id="SSF52540">
    <property type="entry name" value="P-loop containing nucleoside triphosphate hydrolases"/>
    <property type="match status" value="1"/>
</dbReference>
<evidence type="ECO:0000313" key="6">
    <source>
        <dbReference type="EMBL" id="GGH84966.1"/>
    </source>
</evidence>
<dbReference type="InterPro" id="IPR027417">
    <property type="entry name" value="P-loop_NTPase"/>
</dbReference>
<gene>
    <name evidence="6" type="ORF">GCM10007362_41280</name>
</gene>
<dbReference type="EMBL" id="BMDD01000005">
    <property type="protein sequence ID" value="GGH84966.1"/>
    <property type="molecule type" value="Genomic_DNA"/>
</dbReference>
<dbReference type="Gene3D" id="3.40.50.300">
    <property type="entry name" value="P-loop containing nucleotide triphosphate hydrolases"/>
    <property type="match status" value="1"/>
</dbReference>
<accession>A0ABQ2A2M3</accession>
<protein>
    <submittedName>
        <fullName evidence="6">ABC transporter ATP-binding protein</fullName>
    </submittedName>
</protein>
<keyword evidence="7" id="KW-1185">Reference proteome</keyword>
<comment type="caution">
    <text evidence="6">The sequence shown here is derived from an EMBL/GenBank/DDBJ whole genome shotgun (WGS) entry which is preliminary data.</text>
</comment>
<dbReference type="PANTHER" id="PTHR43335:SF4">
    <property type="entry name" value="ABC TRANSPORTER, ATP-BINDING PROTEIN"/>
    <property type="match status" value="1"/>
</dbReference>
<feature type="domain" description="ABC transporter" evidence="5">
    <location>
        <begin position="22"/>
        <end position="250"/>
    </location>
</feature>
<evidence type="ECO:0000256" key="2">
    <source>
        <dbReference type="ARBA" id="ARBA00022448"/>
    </source>
</evidence>
<proteinExistence type="inferred from homology"/>
<dbReference type="Proteomes" id="UP000605427">
    <property type="component" value="Unassembled WGS sequence"/>
</dbReference>
<dbReference type="SMART" id="SM00382">
    <property type="entry name" value="AAA"/>
    <property type="match status" value="1"/>
</dbReference>
<organism evidence="6 7">
    <name type="scientific">Saccharibacillus endophyticus</name>
    <dbReference type="NCBI Taxonomy" id="2060666"/>
    <lineage>
        <taxon>Bacteria</taxon>
        <taxon>Bacillati</taxon>
        <taxon>Bacillota</taxon>
        <taxon>Bacilli</taxon>
        <taxon>Bacillales</taxon>
        <taxon>Paenibacillaceae</taxon>
        <taxon>Saccharibacillus</taxon>
    </lineage>
</organism>
<name>A0ABQ2A2M3_9BACL</name>
<comment type="similarity">
    <text evidence="1">Belongs to the ABC transporter superfamily.</text>
</comment>
<dbReference type="RefSeq" id="WP_229714277.1">
    <property type="nucleotide sequence ID" value="NZ_BMDD01000005.1"/>
</dbReference>